<dbReference type="Pfam" id="PF12114">
    <property type="entry name" value="Period_C"/>
    <property type="match status" value="1"/>
</dbReference>
<feature type="compositionally biased region" description="Polar residues" evidence="6">
    <location>
        <begin position="1"/>
        <end position="11"/>
    </location>
</feature>
<evidence type="ECO:0000256" key="5">
    <source>
        <dbReference type="ARBA" id="ARBA00040849"/>
    </source>
</evidence>
<sequence length="186" mass="20764">MVLSMSSSTGSPGEYKSSYDSLQNISDHSENSVVSGMGMKWNIPRARCQRPVLNAPPWLEDVRLTPQLLYKYQLETKELVDVLRRDMDRLKTVRQPTMVDDQLLSLYNELEMEGSSADLHLEDGVTSSSGDDLAGSSAQLRASPRRKRCTSYFSKMAMLHEEDAPIPPSDPWGLRPHAPETSCSSS</sequence>
<evidence type="ECO:0000259" key="7">
    <source>
        <dbReference type="Pfam" id="PF12114"/>
    </source>
</evidence>
<organism evidence="8 9">
    <name type="scientific">Chionoecetes opilio</name>
    <name type="common">Atlantic snow crab</name>
    <name type="synonym">Cancer opilio</name>
    <dbReference type="NCBI Taxonomy" id="41210"/>
    <lineage>
        <taxon>Eukaryota</taxon>
        <taxon>Metazoa</taxon>
        <taxon>Ecdysozoa</taxon>
        <taxon>Arthropoda</taxon>
        <taxon>Crustacea</taxon>
        <taxon>Multicrustacea</taxon>
        <taxon>Malacostraca</taxon>
        <taxon>Eumalacostraca</taxon>
        <taxon>Eucarida</taxon>
        <taxon>Decapoda</taxon>
        <taxon>Pleocyemata</taxon>
        <taxon>Brachyura</taxon>
        <taxon>Eubrachyura</taxon>
        <taxon>Majoidea</taxon>
        <taxon>Majidae</taxon>
        <taxon>Chionoecetes</taxon>
    </lineage>
</organism>
<keyword evidence="3" id="KW-0090">Biological rhythms</keyword>
<protein>
    <recommendedName>
        <fullName evidence="5">Period circadian protein</fullName>
    </recommendedName>
</protein>
<evidence type="ECO:0000256" key="4">
    <source>
        <dbReference type="ARBA" id="ARBA00023242"/>
    </source>
</evidence>
<accession>A0A8J4Y652</accession>
<evidence type="ECO:0000313" key="9">
    <source>
        <dbReference type="Proteomes" id="UP000770661"/>
    </source>
</evidence>
<dbReference type="GO" id="GO:0001222">
    <property type="term" value="F:transcription corepressor binding"/>
    <property type="evidence" value="ECO:0007669"/>
    <property type="project" value="TreeGrafter"/>
</dbReference>
<evidence type="ECO:0000256" key="2">
    <source>
        <dbReference type="ARBA" id="ARBA00022553"/>
    </source>
</evidence>
<evidence type="ECO:0000313" key="8">
    <source>
        <dbReference type="EMBL" id="KAG0718259.1"/>
    </source>
</evidence>
<keyword evidence="4" id="KW-0539">Nucleus</keyword>
<feature type="domain" description="Period circadian-like C-terminal" evidence="7">
    <location>
        <begin position="5"/>
        <end position="123"/>
    </location>
</feature>
<comment type="caution">
    <text evidence="8">The sequence shown here is derived from an EMBL/GenBank/DDBJ whole genome shotgun (WGS) entry which is preliminary data.</text>
</comment>
<keyword evidence="9" id="KW-1185">Reference proteome</keyword>
<dbReference type="GO" id="GO:0043153">
    <property type="term" value="P:entrainment of circadian clock by photoperiod"/>
    <property type="evidence" value="ECO:0007669"/>
    <property type="project" value="TreeGrafter"/>
</dbReference>
<comment type="subcellular location">
    <subcellularLocation>
        <location evidence="1">Nucleus</location>
    </subcellularLocation>
</comment>
<dbReference type="GO" id="GO:0000976">
    <property type="term" value="F:transcription cis-regulatory region binding"/>
    <property type="evidence" value="ECO:0007669"/>
    <property type="project" value="TreeGrafter"/>
</dbReference>
<dbReference type="PANTHER" id="PTHR11269:SF16">
    <property type="entry name" value="PERIOD CIRCADIAN PROTEIN"/>
    <property type="match status" value="1"/>
</dbReference>
<dbReference type="OrthoDB" id="7788983at2759"/>
<evidence type="ECO:0000256" key="6">
    <source>
        <dbReference type="SAM" id="MobiDB-lite"/>
    </source>
</evidence>
<proteinExistence type="predicted"/>
<dbReference type="InterPro" id="IPR050760">
    <property type="entry name" value="Period_circadian_regulator"/>
</dbReference>
<dbReference type="GO" id="GO:0005634">
    <property type="term" value="C:nucleus"/>
    <property type="evidence" value="ECO:0007669"/>
    <property type="project" value="UniProtKB-SubCell"/>
</dbReference>
<dbReference type="EMBL" id="JACEEZ010016330">
    <property type="protein sequence ID" value="KAG0718259.1"/>
    <property type="molecule type" value="Genomic_DNA"/>
</dbReference>
<dbReference type="PANTHER" id="PTHR11269">
    <property type="entry name" value="PERIOD CIRCADIAN PROTEIN"/>
    <property type="match status" value="1"/>
</dbReference>
<keyword evidence="2" id="KW-0597">Phosphoprotein</keyword>
<dbReference type="AlphaFoldDB" id="A0A8J4Y652"/>
<feature type="region of interest" description="Disordered" evidence="6">
    <location>
        <begin position="121"/>
        <end position="147"/>
    </location>
</feature>
<feature type="region of interest" description="Disordered" evidence="6">
    <location>
        <begin position="1"/>
        <end position="21"/>
    </location>
</feature>
<dbReference type="Proteomes" id="UP000770661">
    <property type="component" value="Unassembled WGS sequence"/>
</dbReference>
<reference evidence="8" key="1">
    <citation type="submission" date="2020-07" db="EMBL/GenBank/DDBJ databases">
        <title>The High-quality genome of the commercially important snow crab, Chionoecetes opilio.</title>
        <authorList>
            <person name="Jeong J.-H."/>
            <person name="Ryu S."/>
        </authorList>
    </citation>
    <scope>NUCLEOTIDE SEQUENCE</scope>
    <source>
        <strain evidence="8">MADBK_172401_WGS</strain>
        <tissue evidence="8">Digestive gland</tissue>
    </source>
</reference>
<dbReference type="GO" id="GO:0005737">
    <property type="term" value="C:cytoplasm"/>
    <property type="evidence" value="ECO:0007669"/>
    <property type="project" value="TreeGrafter"/>
</dbReference>
<dbReference type="GO" id="GO:0032922">
    <property type="term" value="P:circadian regulation of gene expression"/>
    <property type="evidence" value="ECO:0007669"/>
    <property type="project" value="TreeGrafter"/>
</dbReference>
<gene>
    <name evidence="8" type="ORF">GWK47_052777</name>
</gene>
<evidence type="ECO:0000256" key="1">
    <source>
        <dbReference type="ARBA" id="ARBA00004123"/>
    </source>
</evidence>
<dbReference type="InterPro" id="IPR022728">
    <property type="entry name" value="Period_circadian-like_C"/>
</dbReference>
<evidence type="ECO:0000256" key="3">
    <source>
        <dbReference type="ARBA" id="ARBA00023108"/>
    </source>
</evidence>
<dbReference type="GO" id="GO:0000122">
    <property type="term" value="P:negative regulation of transcription by RNA polymerase II"/>
    <property type="evidence" value="ECO:0007669"/>
    <property type="project" value="TreeGrafter"/>
</dbReference>
<name>A0A8J4Y652_CHIOP</name>
<feature type="compositionally biased region" description="Low complexity" evidence="6">
    <location>
        <begin position="127"/>
        <end position="138"/>
    </location>
</feature>
<feature type="region of interest" description="Disordered" evidence="6">
    <location>
        <begin position="162"/>
        <end position="186"/>
    </location>
</feature>